<reference evidence="3" key="1">
    <citation type="submission" date="2016-06" db="UniProtKB">
        <authorList>
            <consortium name="WormBaseParasite"/>
        </authorList>
    </citation>
    <scope>IDENTIFICATION</scope>
</reference>
<protein>
    <submittedName>
        <fullName evidence="3">Obg domain-containing protein</fullName>
    </submittedName>
</protein>
<evidence type="ECO:0000313" key="2">
    <source>
        <dbReference type="Proteomes" id="UP000272942"/>
    </source>
</evidence>
<evidence type="ECO:0000313" key="3">
    <source>
        <dbReference type="WBParaSite" id="ECPE_0001476101-mRNA-1"/>
    </source>
</evidence>
<organism evidence="3">
    <name type="scientific">Echinostoma caproni</name>
    <dbReference type="NCBI Taxonomy" id="27848"/>
    <lineage>
        <taxon>Eukaryota</taxon>
        <taxon>Metazoa</taxon>
        <taxon>Spiralia</taxon>
        <taxon>Lophotrochozoa</taxon>
        <taxon>Platyhelminthes</taxon>
        <taxon>Trematoda</taxon>
        <taxon>Digenea</taxon>
        <taxon>Plagiorchiida</taxon>
        <taxon>Echinostomata</taxon>
        <taxon>Echinostomatoidea</taxon>
        <taxon>Echinostomatidae</taxon>
        <taxon>Echinostoma</taxon>
    </lineage>
</organism>
<dbReference type="AlphaFoldDB" id="A0A183B686"/>
<name>A0A183B686_9TREM</name>
<sequence>MSTLGRACAKGAVDSGISTAGKNCCLEWRSHRRSPVTAGRGTSLRLEAPRDAGWVKGRFGDPGHSVAKGTGAYDLVLDNEAGGSGGV</sequence>
<dbReference type="WBParaSite" id="ECPE_0001476101-mRNA-1">
    <property type="protein sequence ID" value="ECPE_0001476101-mRNA-1"/>
    <property type="gene ID" value="ECPE_0001476101"/>
</dbReference>
<dbReference type="Proteomes" id="UP000272942">
    <property type="component" value="Unassembled WGS sequence"/>
</dbReference>
<gene>
    <name evidence="1" type="ORF">ECPE_LOCUS14722</name>
</gene>
<reference evidence="1 2" key="2">
    <citation type="submission" date="2018-11" db="EMBL/GenBank/DDBJ databases">
        <authorList>
            <consortium name="Pathogen Informatics"/>
        </authorList>
    </citation>
    <scope>NUCLEOTIDE SEQUENCE [LARGE SCALE GENOMIC DNA]</scope>
    <source>
        <strain evidence="1 2">Egypt</strain>
    </source>
</reference>
<proteinExistence type="predicted"/>
<dbReference type="EMBL" id="UZAN01058351">
    <property type="protein sequence ID" value="VDP91994.1"/>
    <property type="molecule type" value="Genomic_DNA"/>
</dbReference>
<keyword evidence="2" id="KW-1185">Reference proteome</keyword>
<accession>A0A183B686</accession>
<evidence type="ECO:0000313" key="1">
    <source>
        <dbReference type="EMBL" id="VDP91994.1"/>
    </source>
</evidence>